<name>A0A183A0W4_9TREM</name>
<evidence type="ECO:0000313" key="3">
    <source>
        <dbReference type="Proteomes" id="UP000272942"/>
    </source>
</evidence>
<feature type="region of interest" description="Disordered" evidence="1">
    <location>
        <begin position="123"/>
        <end position="166"/>
    </location>
</feature>
<dbReference type="WBParaSite" id="ECPE_0000059901-mRNA-1">
    <property type="protein sequence ID" value="ECPE_0000059901-mRNA-1"/>
    <property type="gene ID" value="ECPE_0000059901"/>
</dbReference>
<reference evidence="2 3" key="2">
    <citation type="submission" date="2018-11" db="EMBL/GenBank/DDBJ databases">
        <authorList>
            <consortium name="Pathogen Informatics"/>
        </authorList>
    </citation>
    <scope>NUCLEOTIDE SEQUENCE [LARGE SCALE GENOMIC DNA]</scope>
    <source>
        <strain evidence="2 3">Egypt</strain>
    </source>
</reference>
<reference evidence="4" key="1">
    <citation type="submission" date="2016-06" db="UniProtKB">
        <authorList>
            <consortium name="WormBaseParasite"/>
        </authorList>
    </citation>
    <scope>IDENTIFICATION</scope>
</reference>
<accession>A0A183A0W4</accession>
<evidence type="ECO:0000313" key="2">
    <source>
        <dbReference type="EMBL" id="VDP25019.1"/>
    </source>
</evidence>
<dbReference type="AlphaFoldDB" id="A0A183A0W4"/>
<evidence type="ECO:0000256" key="1">
    <source>
        <dbReference type="SAM" id="MobiDB-lite"/>
    </source>
</evidence>
<feature type="compositionally biased region" description="Polar residues" evidence="1">
    <location>
        <begin position="151"/>
        <end position="166"/>
    </location>
</feature>
<evidence type="ECO:0000313" key="4">
    <source>
        <dbReference type="WBParaSite" id="ECPE_0000059901-mRNA-1"/>
    </source>
</evidence>
<protein>
    <submittedName>
        <fullName evidence="2 4">Uncharacterized protein</fullName>
    </submittedName>
</protein>
<dbReference type="EMBL" id="UZAN01002203">
    <property type="protein sequence ID" value="VDP25019.1"/>
    <property type="molecule type" value="Genomic_DNA"/>
</dbReference>
<gene>
    <name evidence="2" type="ORF">ECPE_LOCUS599</name>
</gene>
<proteinExistence type="predicted"/>
<keyword evidence="3" id="KW-1185">Reference proteome</keyword>
<organism evidence="4">
    <name type="scientific">Echinostoma caproni</name>
    <dbReference type="NCBI Taxonomy" id="27848"/>
    <lineage>
        <taxon>Eukaryota</taxon>
        <taxon>Metazoa</taxon>
        <taxon>Spiralia</taxon>
        <taxon>Lophotrochozoa</taxon>
        <taxon>Platyhelminthes</taxon>
        <taxon>Trematoda</taxon>
        <taxon>Digenea</taxon>
        <taxon>Plagiorchiida</taxon>
        <taxon>Echinostomata</taxon>
        <taxon>Echinostomatoidea</taxon>
        <taxon>Echinostomatidae</taxon>
        <taxon>Echinostoma</taxon>
    </lineage>
</organism>
<dbReference type="OrthoDB" id="9972253at2759"/>
<sequence>MATFSLCESVANSSSVSTISSYCCPTDRTPEEQKPECQFPTENQSKIEARVPRPGLTPAIAQYRWLLAQPLALSRDQLELIRSTTERDWLRTELTSDWLAYHPIVSTNQKTLWQTSYRNLYTPKRLDEPTKPRPTSGSRRHRPQPSRWVEHSSSTSRFDLSRLSAQ</sequence>
<dbReference type="Proteomes" id="UP000272942">
    <property type="component" value="Unassembled WGS sequence"/>
</dbReference>